<keyword evidence="2" id="KW-1185">Reference proteome</keyword>
<evidence type="ECO:0000313" key="2">
    <source>
        <dbReference type="Proteomes" id="UP000093000"/>
    </source>
</evidence>
<gene>
    <name evidence="1" type="ORF">A0J61_04738</name>
</gene>
<accession>A0A1C7NE44</accession>
<dbReference type="Proteomes" id="UP000093000">
    <property type="component" value="Unassembled WGS sequence"/>
</dbReference>
<comment type="caution">
    <text evidence="1">The sequence shown here is derived from an EMBL/GenBank/DDBJ whole genome shotgun (WGS) entry which is preliminary data.</text>
</comment>
<protein>
    <submittedName>
        <fullName evidence="1">Uncharacterized protein</fullName>
    </submittedName>
</protein>
<dbReference type="AlphaFoldDB" id="A0A1C7NE44"/>
<dbReference type="OrthoDB" id="2284923at2759"/>
<name>A0A1C7NE44_9FUNG</name>
<reference evidence="1 2" key="1">
    <citation type="submission" date="2016-03" db="EMBL/GenBank/DDBJ databases">
        <title>Choanephora cucurbitarum.</title>
        <authorList>
            <person name="Min B."/>
            <person name="Park H."/>
            <person name="Park J.-H."/>
            <person name="Shin H.-D."/>
            <person name="Choi I.-G."/>
        </authorList>
    </citation>
    <scope>NUCLEOTIDE SEQUENCE [LARGE SCALE GENOMIC DNA]</scope>
    <source>
        <strain evidence="1 2">KUS-F28377</strain>
    </source>
</reference>
<dbReference type="EMBL" id="LUGH01000238">
    <property type="protein sequence ID" value="OBZ87210.1"/>
    <property type="molecule type" value="Genomic_DNA"/>
</dbReference>
<dbReference type="InParanoid" id="A0A1C7NE44"/>
<proteinExistence type="predicted"/>
<evidence type="ECO:0000313" key="1">
    <source>
        <dbReference type="EMBL" id="OBZ87210.1"/>
    </source>
</evidence>
<sequence length="108" mass="12061">MFGCMLDDSWAEEAVGVKISNENEVVSRISSLSSNGASTGPPPFWSALLQLLYAIDSLVHPLVTSLLNPILTDRGFLYRPHRPHRRRNDLFSLLIAQPRCSYNSTYAP</sequence>
<organism evidence="1 2">
    <name type="scientific">Choanephora cucurbitarum</name>
    <dbReference type="NCBI Taxonomy" id="101091"/>
    <lineage>
        <taxon>Eukaryota</taxon>
        <taxon>Fungi</taxon>
        <taxon>Fungi incertae sedis</taxon>
        <taxon>Mucoromycota</taxon>
        <taxon>Mucoromycotina</taxon>
        <taxon>Mucoromycetes</taxon>
        <taxon>Mucorales</taxon>
        <taxon>Mucorineae</taxon>
        <taxon>Choanephoraceae</taxon>
        <taxon>Choanephoroideae</taxon>
        <taxon>Choanephora</taxon>
    </lineage>
</organism>